<name>A0AA37HVW1_SEGBR</name>
<evidence type="ECO:0000256" key="5">
    <source>
        <dbReference type="ARBA" id="ARBA00022759"/>
    </source>
</evidence>
<dbReference type="GO" id="GO:0003676">
    <property type="term" value="F:nucleic acid binding"/>
    <property type="evidence" value="ECO:0007669"/>
    <property type="project" value="InterPro"/>
</dbReference>
<dbReference type="EMBL" id="BPTR01000001">
    <property type="protein sequence ID" value="GJG26597.1"/>
    <property type="molecule type" value="Genomic_DNA"/>
</dbReference>
<proteinExistence type="inferred from homology"/>
<keyword evidence="6 10" id="KW-0378">Hydrolase</keyword>
<evidence type="ECO:0000256" key="4">
    <source>
        <dbReference type="ARBA" id="ARBA00022723"/>
    </source>
</evidence>
<dbReference type="PROSITE" id="PS51257">
    <property type="entry name" value="PROKAR_LIPOPROTEIN"/>
    <property type="match status" value="1"/>
</dbReference>
<keyword evidence="12" id="KW-0732">Signal</keyword>
<evidence type="ECO:0000256" key="9">
    <source>
        <dbReference type="PIRSR" id="PIRSR640255-2"/>
    </source>
</evidence>
<evidence type="ECO:0000259" key="14">
    <source>
        <dbReference type="SMART" id="SM00892"/>
    </source>
</evidence>
<evidence type="ECO:0000256" key="8">
    <source>
        <dbReference type="PIRSR" id="PIRSR640255-1"/>
    </source>
</evidence>
<dbReference type="SMART" id="SM00892">
    <property type="entry name" value="Endonuclease_NS"/>
    <property type="match status" value="1"/>
</dbReference>
<reference evidence="15" key="1">
    <citation type="submission" date="2021-08" db="EMBL/GenBank/DDBJ databases">
        <title>Prevotella lacticifex sp. nov., isolated from rumen of cow.</title>
        <authorList>
            <person name="Shinkai T."/>
            <person name="Ikeyama N."/>
            <person name="Kumagai M."/>
            <person name="Ohmori H."/>
            <person name="Sakamoto M."/>
            <person name="Ohkuma M."/>
            <person name="Mitsumori M."/>
        </authorList>
    </citation>
    <scope>NUCLEOTIDE SEQUENCE</scope>
    <source>
        <strain evidence="15">DSM 11371</strain>
    </source>
</reference>
<dbReference type="InterPro" id="IPR044925">
    <property type="entry name" value="His-Me_finger_sf"/>
</dbReference>
<evidence type="ECO:0000256" key="1">
    <source>
        <dbReference type="ARBA" id="ARBA00001946"/>
    </source>
</evidence>
<dbReference type="InterPro" id="IPR020821">
    <property type="entry name" value="ENPP1-3/EXOG-like_nuc-like"/>
</dbReference>
<dbReference type="SMART" id="SM00477">
    <property type="entry name" value="NUC"/>
    <property type="match status" value="1"/>
</dbReference>
<evidence type="ECO:0000256" key="10">
    <source>
        <dbReference type="RuleBase" id="RU366055"/>
    </source>
</evidence>
<accession>A0AA37HVW1</accession>
<feature type="binding site" evidence="9">
    <location>
        <position position="199"/>
    </location>
    <ligand>
        <name>Mg(2+)</name>
        <dbReference type="ChEBI" id="CHEBI:18420"/>
        <note>catalytic</note>
    </ligand>
</feature>
<dbReference type="SUPFAM" id="SSF54060">
    <property type="entry name" value="His-Me finger endonucleases"/>
    <property type="match status" value="1"/>
</dbReference>
<evidence type="ECO:0000313" key="16">
    <source>
        <dbReference type="Proteomes" id="UP000887043"/>
    </source>
</evidence>
<dbReference type="PANTHER" id="PTHR13966:SF5">
    <property type="entry name" value="ENDONUCLEASE G, MITOCHONDRIAL"/>
    <property type="match status" value="1"/>
</dbReference>
<feature type="domain" description="ENPP1-3/EXOG-like endonuclease/phosphodiesterase" evidence="13">
    <location>
        <begin position="106"/>
        <end position="299"/>
    </location>
</feature>
<dbReference type="CDD" id="cd00091">
    <property type="entry name" value="NUC"/>
    <property type="match status" value="1"/>
</dbReference>
<gene>
    <name evidence="15" type="ORF">PRRU23_02970</name>
</gene>
<dbReference type="InterPro" id="IPR040255">
    <property type="entry name" value="Non-specific_endonuclease"/>
</dbReference>
<organism evidence="15 16">
    <name type="scientific">Segatella bryantii</name>
    <name type="common">Prevotella bryantii</name>
    <dbReference type="NCBI Taxonomy" id="77095"/>
    <lineage>
        <taxon>Bacteria</taxon>
        <taxon>Pseudomonadati</taxon>
        <taxon>Bacteroidota</taxon>
        <taxon>Bacteroidia</taxon>
        <taxon>Bacteroidales</taxon>
        <taxon>Prevotellaceae</taxon>
        <taxon>Segatella</taxon>
    </lineage>
</organism>
<keyword evidence="3 10" id="KW-0540">Nuclease</keyword>
<dbReference type="GO" id="GO:0016787">
    <property type="term" value="F:hydrolase activity"/>
    <property type="evidence" value="ECO:0007669"/>
    <property type="project" value="UniProtKB-KW"/>
</dbReference>
<comment type="similarity">
    <text evidence="2 10">Belongs to the DNA/RNA non-specific endonuclease family.</text>
</comment>
<comment type="cofactor">
    <cofactor evidence="1 10">
        <name>Mg(2+)</name>
        <dbReference type="ChEBI" id="CHEBI:18420"/>
    </cofactor>
</comment>
<dbReference type="Gene3D" id="3.40.570.10">
    <property type="entry name" value="Extracellular Endonuclease, subunit A"/>
    <property type="match status" value="1"/>
</dbReference>
<feature type="signal peptide" evidence="12">
    <location>
        <begin position="1"/>
        <end position="23"/>
    </location>
</feature>
<dbReference type="PANTHER" id="PTHR13966">
    <property type="entry name" value="ENDONUCLEASE RELATED"/>
    <property type="match status" value="1"/>
</dbReference>
<dbReference type="InterPro" id="IPR018524">
    <property type="entry name" value="DNA/RNA_endonuclease_AS"/>
</dbReference>
<dbReference type="PROSITE" id="PS01070">
    <property type="entry name" value="NUCLEASE_NON_SPEC"/>
    <property type="match status" value="1"/>
</dbReference>
<dbReference type="GO" id="GO:0046872">
    <property type="term" value="F:metal ion binding"/>
    <property type="evidence" value="ECO:0007669"/>
    <property type="project" value="UniProtKB-KW"/>
</dbReference>
<dbReference type="InterPro" id="IPR001604">
    <property type="entry name" value="Endo_G_ENPP1-like_dom"/>
</dbReference>
<evidence type="ECO:0000256" key="12">
    <source>
        <dbReference type="SAM" id="SignalP"/>
    </source>
</evidence>
<feature type="domain" description="DNA/RNA non-specific endonuclease/pyrophosphatase/phosphodiesterase" evidence="14">
    <location>
        <begin position="105"/>
        <end position="299"/>
    </location>
</feature>
<evidence type="ECO:0000256" key="6">
    <source>
        <dbReference type="ARBA" id="ARBA00022801"/>
    </source>
</evidence>
<dbReference type="Proteomes" id="UP000887043">
    <property type="component" value="Unassembled WGS sequence"/>
</dbReference>
<dbReference type="RefSeq" id="WP_006281839.1">
    <property type="nucleotide sequence ID" value="NZ_BPTR01000001.1"/>
</dbReference>
<feature type="active site" description="Proton acceptor" evidence="8">
    <location>
        <position position="168"/>
    </location>
</feature>
<dbReference type="GO" id="GO:0004519">
    <property type="term" value="F:endonuclease activity"/>
    <property type="evidence" value="ECO:0007669"/>
    <property type="project" value="UniProtKB-UniRule"/>
</dbReference>
<keyword evidence="4 9" id="KW-0479">Metal-binding</keyword>
<keyword evidence="5 10" id="KW-0255">Endonuclease</keyword>
<sequence length="313" mass="35512">MKRKNIPCIAVLLLAGLTSSCKWQNQKSGELLSDVERTANKIENAQKAIDYLVNDKDLSDDRNNSSSNRENFQVESDGESNSSSSTKYANYLPARLTDRPEQILCRYAYTVSYNQELKIPNWVAWHLTKAHTNGPYKRKGIAFTADEEVEGTVVTTYDYARSGYDRGHMCPSGDNKWSKRAQEECFLMSNMCPQVHGLNSGDWNEIEGQCRAWAKKYGDVYIVSGPILIGKNHKMIGKAKVTVPEAFFKVVLCLVGRPKAIGFVYRNIEGNRPKKSYVNSVDQIERITKIDFFASLPDKLENQIEQEANLEDW</sequence>
<evidence type="ECO:0000256" key="7">
    <source>
        <dbReference type="ARBA" id="ARBA00022842"/>
    </source>
</evidence>
<evidence type="ECO:0000256" key="11">
    <source>
        <dbReference type="SAM" id="MobiDB-lite"/>
    </source>
</evidence>
<evidence type="ECO:0000256" key="2">
    <source>
        <dbReference type="ARBA" id="ARBA00010052"/>
    </source>
</evidence>
<dbReference type="InterPro" id="IPR044929">
    <property type="entry name" value="DNA/RNA_non-sp_Endonuclease_sf"/>
</dbReference>
<comment type="caution">
    <text evidence="15">The sequence shown here is derived from an EMBL/GenBank/DDBJ whole genome shotgun (WGS) entry which is preliminary data.</text>
</comment>
<protein>
    <recommendedName>
        <fullName evidence="10">Endonuclease</fullName>
        <ecNumber evidence="10">3.1.30.-</ecNumber>
    </recommendedName>
</protein>
<evidence type="ECO:0000259" key="13">
    <source>
        <dbReference type="SMART" id="SM00477"/>
    </source>
</evidence>
<evidence type="ECO:0000256" key="3">
    <source>
        <dbReference type="ARBA" id="ARBA00022722"/>
    </source>
</evidence>
<feature type="chain" id="PRO_5041395917" description="Endonuclease" evidence="12">
    <location>
        <begin position="24"/>
        <end position="313"/>
    </location>
</feature>
<feature type="region of interest" description="Disordered" evidence="11">
    <location>
        <begin position="56"/>
        <end position="86"/>
    </location>
</feature>
<dbReference type="Pfam" id="PF01223">
    <property type="entry name" value="Endonuclease_NS"/>
    <property type="match status" value="1"/>
</dbReference>
<evidence type="ECO:0000313" key="15">
    <source>
        <dbReference type="EMBL" id="GJG26597.1"/>
    </source>
</evidence>
<dbReference type="EC" id="3.1.30.-" evidence="10"/>
<keyword evidence="7" id="KW-0460">Magnesium</keyword>
<dbReference type="AlphaFoldDB" id="A0AA37HVW1"/>